<keyword evidence="3 8" id="KW-0378">Hydrolase</keyword>
<dbReference type="Pfam" id="PF00271">
    <property type="entry name" value="Helicase_C"/>
    <property type="match status" value="1"/>
</dbReference>
<evidence type="ECO:0000313" key="8">
    <source>
        <dbReference type="EMBL" id="VEB53679.1"/>
    </source>
</evidence>
<dbReference type="GO" id="GO:0005524">
    <property type="term" value="F:ATP binding"/>
    <property type="evidence" value="ECO:0007669"/>
    <property type="project" value="UniProtKB-KW"/>
</dbReference>
<evidence type="ECO:0000256" key="2">
    <source>
        <dbReference type="ARBA" id="ARBA00022741"/>
    </source>
</evidence>
<proteinExistence type="predicted"/>
<dbReference type="PANTHER" id="PTHR47963">
    <property type="entry name" value="DEAD-BOX ATP-DEPENDENT RNA HELICASE 47, MITOCHONDRIAL"/>
    <property type="match status" value="1"/>
</dbReference>
<feature type="compositionally biased region" description="Polar residues" evidence="6">
    <location>
        <begin position="86"/>
        <end position="95"/>
    </location>
</feature>
<accession>A0A3S4LRM6</accession>
<dbReference type="Proteomes" id="UP000269208">
    <property type="component" value="Chromosome"/>
</dbReference>
<sequence length="108" mass="11972">MVWTLKRISLVVNYDIPMDSESYVHRIGRTGRAGRAGRALLFVENRERRLLRNIERTMKLTIPEVELPNAELLGKPPSGKIRRESSAATGKQRSGSVPCAAGENPAVC</sequence>
<keyword evidence="4 8" id="KW-0347">Helicase</keyword>
<dbReference type="PROSITE" id="PS51194">
    <property type="entry name" value="HELICASE_CTER"/>
    <property type="match status" value="1"/>
</dbReference>
<evidence type="ECO:0000256" key="4">
    <source>
        <dbReference type="ARBA" id="ARBA00022806"/>
    </source>
</evidence>
<dbReference type="GO" id="GO:0016787">
    <property type="term" value="F:hydrolase activity"/>
    <property type="evidence" value="ECO:0007669"/>
    <property type="project" value="UniProtKB-KW"/>
</dbReference>
<dbReference type="InterPro" id="IPR001650">
    <property type="entry name" value="Helicase_C-like"/>
</dbReference>
<dbReference type="GO" id="GO:0005840">
    <property type="term" value="C:ribosome"/>
    <property type="evidence" value="ECO:0007669"/>
    <property type="project" value="TreeGrafter"/>
</dbReference>
<evidence type="ECO:0000313" key="9">
    <source>
        <dbReference type="Proteomes" id="UP000269208"/>
    </source>
</evidence>
<organism evidence="8 9">
    <name type="scientific">Salmonella enterica I</name>
    <dbReference type="NCBI Taxonomy" id="59201"/>
    <lineage>
        <taxon>Bacteria</taxon>
        <taxon>Pseudomonadati</taxon>
        <taxon>Pseudomonadota</taxon>
        <taxon>Gammaproteobacteria</taxon>
        <taxon>Enterobacterales</taxon>
        <taxon>Enterobacteriaceae</taxon>
        <taxon>Salmonella</taxon>
    </lineage>
</organism>
<evidence type="ECO:0000256" key="5">
    <source>
        <dbReference type="ARBA" id="ARBA00022840"/>
    </source>
</evidence>
<name>A0A3S4LRM6_SALET</name>
<feature type="domain" description="Helicase C-terminal" evidence="7">
    <location>
        <begin position="1"/>
        <end position="73"/>
    </location>
</feature>
<dbReference type="EC" id="3.6.4.13" evidence="1"/>
<dbReference type="PANTHER" id="PTHR47963:SF8">
    <property type="entry name" value="ATP-DEPENDENT RNA HELICASE DEAD"/>
    <property type="match status" value="1"/>
</dbReference>
<dbReference type="GO" id="GO:0009409">
    <property type="term" value="P:response to cold"/>
    <property type="evidence" value="ECO:0007669"/>
    <property type="project" value="TreeGrafter"/>
</dbReference>
<evidence type="ECO:0000256" key="3">
    <source>
        <dbReference type="ARBA" id="ARBA00022801"/>
    </source>
</evidence>
<protein>
    <recommendedName>
        <fullName evidence="1">RNA helicase</fullName>
        <ecNumber evidence="1">3.6.4.13</ecNumber>
    </recommendedName>
</protein>
<dbReference type="GO" id="GO:0003724">
    <property type="term" value="F:RNA helicase activity"/>
    <property type="evidence" value="ECO:0007669"/>
    <property type="project" value="UniProtKB-EC"/>
</dbReference>
<dbReference type="InterPro" id="IPR027417">
    <property type="entry name" value="P-loop_NTPase"/>
</dbReference>
<dbReference type="GO" id="GO:0005829">
    <property type="term" value="C:cytosol"/>
    <property type="evidence" value="ECO:0007669"/>
    <property type="project" value="TreeGrafter"/>
</dbReference>
<keyword evidence="2" id="KW-0547">Nucleotide-binding</keyword>
<dbReference type="InterPro" id="IPR050547">
    <property type="entry name" value="DEAD_box_RNA_helicases"/>
</dbReference>
<dbReference type="GO" id="GO:0033592">
    <property type="term" value="F:RNA strand annealing activity"/>
    <property type="evidence" value="ECO:0007669"/>
    <property type="project" value="TreeGrafter"/>
</dbReference>
<dbReference type="AlphaFoldDB" id="A0A3S4LRM6"/>
<gene>
    <name evidence="8" type="primary">deaD_4</name>
    <name evidence="8" type="ORF">NCTC6754_02893</name>
</gene>
<evidence type="ECO:0000256" key="6">
    <source>
        <dbReference type="SAM" id="MobiDB-lite"/>
    </source>
</evidence>
<dbReference type="SUPFAM" id="SSF52540">
    <property type="entry name" value="P-loop containing nucleoside triphosphate hydrolases"/>
    <property type="match status" value="1"/>
</dbReference>
<keyword evidence="5" id="KW-0067">ATP-binding</keyword>
<feature type="region of interest" description="Disordered" evidence="6">
    <location>
        <begin position="73"/>
        <end position="108"/>
    </location>
</feature>
<evidence type="ECO:0000259" key="7">
    <source>
        <dbReference type="PROSITE" id="PS51194"/>
    </source>
</evidence>
<evidence type="ECO:0000256" key="1">
    <source>
        <dbReference type="ARBA" id="ARBA00012552"/>
    </source>
</evidence>
<reference evidence="8 9" key="1">
    <citation type="submission" date="2018-12" db="EMBL/GenBank/DDBJ databases">
        <authorList>
            <consortium name="Pathogen Informatics"/>
        </authorList>
    </citation>
    <scope>NUCLEOTIDE SEQUENCE [LARGE SCALE GENOMIC DNA]</scope>
    <source>
        <strain evidence="8 9">NCTC6754</strain>
    </source>
</reference>
<dbReference type="EMBL" id="LR134190">
    <property type="protein sequence ID" value="VEB53679.1"/>
    <property type="molecule type" value="Genomic_DNA"/>
</dbReference>
<dbReference type="Gene3D" id="3.40.50.300">
    <property type="entry name" value="P-loop containing nucleotide triphosphate hydrolases"/>
    <property type="match status" value="1"/>
</dbReference>